<comment type="caution">
    <text evidence="3">The sequence shown here is derived from an EMBL/GenBank/DDBJ whole genome shotgun (WGS) entry which is preliminary data.</text>
</comment>
<dbReference type="RefSeq" id="WP_337718112.1">
    <property type="nucleotide sequence ID" value="NZ_JBBEUB010000014.1"/>
</dbReference>
<dbReference type="Proteomes" id="UP001378956">
    <property type="component" value="Unassembled WGS sequence"/>
</dbReference>
<gene>
    <name evidence="3" type="ORF">WAE58_24815</name>
</gene>
<feature type="domain" description="Glycosyl transferase family 1" evidence="1">
    <location>
        <begin position="197"/>
        <end position="354"/>
    </location>
</feature>
<dbReference type="EC" id="2.4.-.-" evidence="3"/>
<name>A0ABU8NTT9_9SPHI</name>
<organism evidence="3 4">
    <name type="scientific">Pedobacter panaciterrae</name>
    <dbReference type="NCBI Taxonomy" id="363849"/>
    <lineage>
        <taxon>Bacteria</taxon>
        <taxon>Pseudomonadati</taxon>
        <taxon>Bacteroidota</taxon>
        <taxon>Sphingobacteriia</taxon>
        <taxon>Sphingobacteriales</taxon>
        <taxon>Sphingobacteriaceae</taxon>
        <taxon>Pedobacter</taxon>
    </lineage>
</organism>
<accession>A0ABU8NTT9</accession>
<dbReference type="EMBL" id="JBBEUB010000014">
    <property type="protein sequence ID" value="MEJ2905690.1"/>
    <property type="molecule type" value="Genomic_DNA"/>
</dbReference>
<evidence type="ECO:0000259" key="1">
    <source>
        <dbReference type="Pfam" id="PF00534"/>
    </source>
</evidence>
<reference evidence="3 4" key="1">
    <citation type="submission" date="2024-03" db="EMBL/GenBank/DDBJ databases">
        <title>Sequence of Lycoming College Course Isolates.</title>
        <authorList>
            <person name="Plotts O."/>
            <person name="Newman J."/>
        </authorList>
    </citation>
    <scope>NUCLEOTIDE SEQUENCE [LARGE SCALE GENOMIC DNA]</scope>
    <source>
        <strain evidence="3 4">CJB-3</strain>
    </source>
</reference>
<dbReference type="PANTHER" id="PTHR45947:SF3">
    <property type="entry name" value="SULFOQUINOVOSYL TRANSFERASE SQD2"/>
    <property type="match status" value="1"/>
</dbReference>
<dbReference type="InterPro" id="IPR028098">
    <property type="entry name" value="Glyco_trans_4-like_N"/>
</dbReference>
<dbReference type="InterPro" id="IPR001296">
    <property type="entry name" value="Glyco_trans_1"/>
</dbReference>
<keyword evidence="4" id="KW-1185">Reference proteome</keyword>
<proteinExistence type="predicted"/>
<sequence length="378" mass="42864">MRILTLVNSLNMGGVEKTLLNCLPYLGKNGDSLIICCFQTHGELEKRFLENGVEIVSIKKTGSILLDCIQLLKVIKKYKIDIVHSRFSYTSGGFVLAAFFMNRSSIVSIHSSKPVGFGKYKNIFPIGFLLKQQLKLHKLIVLGLADRIVGHSRANLNVNFKNWDNNKKFKVIHNGVDFIELSGGAIDSSILNDFIKNSRFNILHIGSMRSPKNHMFLLDCFKLLEPKKNDYRLILVGGGELSSAITLKIEELELNDYVYLAGFDSNIGTYLSVANMFFFPSIIEGFANVLVEAQYMKVPICASNLPAFDESVYHEYHKYFFDPHNHNDAIDSFKRLKFDIDNGNLKETIENARKYAIDNFEVTSMANSLLSLYNELNR</sequence>
<dbReference type="Pfam" id="PF13439">
    <property type="entry name" value="Glyco_transf_4"/>
    <property type="match status" value="1"/>
</dbReference>
<dbReference type="Gene3D" id="3.40.50.2000">
    <property type="entry name" value="Glycogen Phosphorylase B"/>
    <property type="match status" value="2"/>
</dbReference>
<dbReference type="Pfam" id="PF00534">
    <property type="entry name" value="Glycos_transf_1"/>
    <property type="match status" value="1"/>
</dbReference>
<keyword evidence="3" id="KW-0808">Transferase</keyword>
<keyword evidence="3" id="KW-0328">Glycosyltransferase</keyword>
<evidence type="ECO:0000313" key="3">
    <source>
        <dbReference type="EMBL" id="MEJ2905690.1"/>
    </source>
</evidence>
<dbReference type="SUPFAM" id="SSF53756">
    <property type="entry name" value="UDP-Glycosyltransferase/glycogen phosphorylase"/>
    <property type="match status" value="1"/>
</dbReference>
<evidence type="ECO:0000259" key="2">
    <source>
        <dbReference type="Pfam" id="PF13439"/>
    </source>
</evidence>
<protein>
    <submittedName>
        <fullName evidence="3">Glycosyltransferase</fullName>
        <ecNumber evidence="3">2.4.-.-</ecNumber>
    </submittedName>
</protein>
<dbReference type="InterPro" id="IPR050194">
    <property type="entry name" value="Glycosyltransferase_grp1"/>
</dbReference>
<dbReference type="GO" id="GO:0016757">
    <property type="term" value="F:glycosyltransferase activity"/>
    <property type="evidence" value="ECO:0007669"/>
    <property type="project" value="UniProtKB-KW"/>
</dbReference>
<feature type="domain" description="Glycosyltransferase subfamily 4-like N-terminal" evidence="2">
    <location>
        <begin position="12"/>
        <end position="177"/>
    </location>
</feature>
<evidence type="ECO:0000313" key="4">
    <source>
        <dbReference type="Proteomes" id="UP001378956"/>
    </source>
</evidence>
<dbReference type="PANTHER" id="PTHR45947">
    <property type="entry name" value="SULFOQUINOVOSYL TRANSFERASE SQD2"/>
    <property type="match status" value="1"/>
</dbReference>